<keyword evidence="4 7" id="KW-0456">Lyase</keyword>
<dbReference type="PANTHER" id="PTHR31559:SF0">
    <property type="entry name" value="PYRIDOXAL 5'-PHOSPHATE SYNTHASE SUBUNIT SNO1-RELATED"/>
    <property type="match status" value="1"/>
</dbReference>
<dbReference type="PROSITE" id="PS51273">
    <property type="entry name" value="GATASE_TYPE_1"/>
    <property type="match status" value="1"/>
</dbReference>
<dbReference type="RefSeq" id="WP_242163202.1">
    <property type="nucleotide sequence ID" value="NZ_JAJMLW010000001.1"/>
</dbReference>
<dbReference type="Pfam" id="PF01174">
    <property type="entry name" value="SNO"/>
    <property type="match status" value="1"/>
</dbReference>
<evidence type="ECO:0000256" key="4">
    <source>
        <dbReference type="ARBA" id="ARBA00023239"/>
    </source>
</evidence>
<evidence type="ECO:0000256" key="1">
    <source>
        <dbReference type="ARBA" id="ARBA00012918"/>
    </source>
</evidence>
<dbReference type="InterPro" id="IPR021196">
    <property type="entry name" value="PdxT/SNO_CS"/>
</dbReference>
<dbReference type="EMBL" id="JAJMLW010000001">
    <property type="protein sequence ID" value="MCI2241240.1"/>
    <property type="molecule type" value="Genomic_DNA"/>
</dbReference>
<sequence length="289" mass="29685">MSAGRRAAEPHSGQEAGKPARHARAEAGADGGASAEAAAASEAHGAGAPAGERPAPAAGPARRRPRVGVVAVQGAFAEHVRRLRRLGCEAVELRRADDAARPLDGVVLPGGESTTQSRLLRETGMLGPLRALIVAGLPTLGTCAGLILLAARVEGAGDLRGLDVAAAADRAAVEGLRTLDATVSRNAYGRQLGSFHAEGTWEGGGAFPDDPSAADAATDDRVASAAPVPVPLTFIRAPRIERLGPGAWPLVTLDGQVVAVQQDAQIAAAFHPELDGDDRLYRRFLALMR</sequence>
<evidence type="ECO:0000256" key="5">
    <source>
        <dbReference type="ARBA" id="ARBA00049534"/>
    </source>
</evidence>
<keyword evidence="3" id="KW-0315">Glutamine amidotransferase</keyword>
<keyword evidence="2 7" id="KW-0378">Hydrolase</keyword>
<dbReference type="PANTHER" id="PTHR31559">
    <property type="entry name" value="PYRIDOXAL 5'-PHOSPHATE SYNTHASE SUBUNIT SNO"/>
    <property type="match status" value="1"/>
</dbReference>
<dbReference type="PROSITE" id="PS51130">
    <property type="entry name" value="PDXT_SNO_2"/>
    <property type="match status" value="1"/>
</dbReference>
<evidence type="ECO:0000313" key="8">
    <source>
        <dbReference type="Proteomes" id="UP001430755"/>
    </source>
</evidence>
<proteinExistence type="predicted"/>
<dbReference type="EC" id="3.5.1.2" evidence="1"/>
<evidence type="ECO:0000256" key="3">
    <source>
        <dbReference type="ARBA" id="ARBA00022962"/>
    </source>
</evidence>
<feature type="region of interest" description="Disordered" evidence="6">
    <location>
        <begin position="201"/>
        <end position="220"/>
    </location>
</feature>
<dbReference type="InterPro" id="IPR002161">
    <property type="entry name" value="PdxT/SNO"/>
</dbReference>
<dbReference type="CDD" id="cd01749">
    <property type="entry name" value="GATase1_PB"/>
    <property type="match status" value="1"/>
</dbReference>
<evidence type="ECO:0000256" key="2">
    <source>
        <dbReference type="ARBA" id="ARBA00022801"/>
    </source>
</evidence>
<feature type="compositionally biased region" description="Low complexity" evidence="6">
    <location>
        <begin position="207"/>
        <end position="216"/>
    </location>
</feature>
<keyword evidence="8" id="KW-1185">Reference proteome</keyword>
<name>A0ABS9WEE6_9ACTN</name>
<dbReference type="GO" id="GO:0036381">
    <property type="term" value="F:pyridoxal 5'-phosphate synthase (glutamine hydrolysing) activity"/>
    <property type="evidence" value="ECO:0007669"/>
    <property type="project" value="UniProtKB-EC"/>
</dbReference>
<evidence type="ECO:0000256" key="6">
    <source>
        <dbReference type="SAM" id="MobiDB-lite"/>
    </source>
</evidence>
<feature type="compositionally biased region" description="Low complexity" evidence="6">
    <location>
        <begin position="26"/>
        <end position="60"/>
    </location>
</feature>
<comment type="caution">
    <text evidence="7">The sequence shown here is derived from an EMBL/GenBank/DDBJ whole genome shotgun (WGS) entry which is preliminary data.</text>
</comment>
<gene>
    <name evidence="7" type="primary">pdxT</name>
    <name evidence="7" type="ORF">LPT13_02590</name>
</gene>
<reference evidence="7" key="1">
    <citation type="submission" date="2021-11" db="EMBL/GenBank/DDBJ databases">
        <title>A Novel Adlercreutzia Species, isolated from a Allomyrina dichotoma larva feces.</title>
        <authorList>
            <person name="Suh M.K."/>
        </authorList>
    </citation>
    <scope>NUCLEOTIDE SEQUENCE</scope>
    <source>
        <strain evidence="7">JBNU-10</strain>
    </source>
</reference>
<dbReference type="NCBIfam" id="TIGR03800">
    <property type="entry name" value="PLP_synth_Pdx2"/>
    <property type="match status" value="1"/>
</dbReference>
<organism evidence="7 8">
    <name type="scientific">Adlercreutzia faecimuris</name>
    <dbReference type="NCBI Taxonomy" id="2897341"/>
    <lineage>
        <taxon>Bacteria</taxon>
        <taxon>Bacillati</taxon>
        <taxon>Actinomycetota</taxon>
        <taxon>Coriobacteriia</taxon>
        <taxon>Eggerthellales</taxon>
        <taxon>Eggerthellaceae</taxon>
        <taxon>Adlercreutzia</taxon>
    </lineage>
</organism>
<evidence type="ECO:0000313" key="7">
    <source>
        <dbReference type="EMBL" id="MCI2241240.1"/>
    </source>
</evidence>
<protein>
    <recommendedName>
        <fullName evidence="1">glutaminase</fullName>
        <ecNumber evidence="1">3.5.1.2</ecNumber>
    </recommendedName>
</protein>
<accession>A0ABS9WEE6</accession>
<dbReference type="PROSITE" id="PS01236">
    <property type="entry name" value="PDXT_SNO_1"/>
    <property type="match status" value="1"/>
</dbReference>
<dbReference type="Proteomes" id="UP001430755">
    <property type="component" value="Unassembled WGS sequence"/>
</dbReference>
<dbReference type="GO" id="GO:0004359">
    <property type="term" value="F:glutaminase activity"/>
    <property type="evidence" value="ECO:0007669"/>
    <property type="project" value="UniProtKB-EC"/>
</dbReference>
<comment type="catalytic activity">
    <reaction evidence="5">
        <text>L-glutamine + H2O = L-glutamate + NH4(+)</text>
        <dbReference type="Rhea" id="RHEA:15889"/>
        <dbReference type="ChEBI" id="CHEBI:15377"/>
        <dbReference type="ChEBI" id="CHEBI:28938"/>
        <dbReference type="ChEBI" id="CHEBI:29985"/>
        <dbReference type="ChEBI" id="CHEBI:58359"/>
        <dbReference type="EC" id="3.5.1.2"/>
    </reaction>
</comment>
<feature type="region of interest" description="Disordered" evidence="6">
    <location>
        <begin position="1"/>
        <end position="64"/>
    </location>
</feature>